<dbReference type="SUPFAM" id="SSF53474">
    <property type="entry name" value="alpha/beta-Hydrolases"/>
    <property type="match status" value="1"/>
</dbReference>
<dbReference type="Gene3D" id="3.40.50.1820">
    <property type="entry name" value="alpha/beta hydrolase"/>
    <property type="match status" value="1"/>
</dbReference>
<dbReference type="PANTHER" id="PTHR11757">
    <property type="entry name" value="PROTEASE FAMILY S9A OLIGOPEPTIDASE"/>
    <property type="match status" value="1"/>
</dbReference>
<evidence type="ECO:0000256" key="3">
    <source>
        <dbReference type="ARBA" id="ARBA00022801"/>
    </source>
</evidence>
<dbReference type="EC" id="3.4.21.83" evidence="8"/>
<dbReference type="Pfam" id="PF00326">
    <property type="entry name" value="Peptidase_S9"/>
    <property type="match status" value="1"/>
</dbReference>
<protein>
    <submittedName>
        <fullName evidence="8">Oligopeptidase B</fullName>
        <ecNumber evidence="8">3.4.21.83</ecNumber>
    </submittedName>
</protein>
<comment type="similarity">
    <text evidence="1">Belongs to the peptidase S9A family.</text>
</comment>
<feature type="chain" id="PRO_5030895004" evidence="5">
    <location>
        <begin position="21"/>
        <end position="706"/>
    </location>
</feature>
<evidence type="ECO:0000256" key="2">
    <source>
        <dbReference type="ARBA" id="ARBA00022670"/>
    </source>
</evidence>
<dbReference type="EMBL" id="JAASQV010000007">
    <property type="protein sequence ID" value="NIJ67445.1"/>
    <property type="molecule type" value="Genomic_DNA"/>
</dbReference>
<evidence type="ECO:0000259" key="6">
    <source>
        <dbReference type="Pfam" id="PF00326"/>
    </source>
</evidence>
<gene>
    <name evidence="8" type="ORF">FHR20_004429</name>
</gene>
<comment type="caution">
    <text evidence="8">The sequence shown here is derived from an EMBL/GenBank/DDBJ whole genome shotgun (WGS) entry which is preliminary data.</text>
</comment>
<evidence type="ECO:0000313" key="9">
    <source>
        <dbReference type="Proteomes" id="UP000564677"/>
    </source>
</evidence>
<feature type="domain" description="Peptidase S9 prolyl oligopeptidase catalytic" evidence="6">
    <location>
        <begin position="489"/>
        <end position="698"/>
    </location>
</feature>
<dbReference type="InterPro" id="IPR002470">
    <property type="entry name" value="Peptidase_S9A"/>
</dbReference>
<evidence type="ECO:0000256" key="5">
    <source>
        <dbReference type="SAM" id="SignalP"/>
    </source>
</evidence>
<reference evidence="8 9" key="1">
    <citation type="submission" date="2020-03" db="EMBL/GenBank/DDBJ databases">
        <title>Genomic Encyclopedia of Type Strains, Phase IV (KMG-IV): sequencing the most valuable type-strain genomes for metagenomic binning, comparative biology and taxonomic classification.</title>
        <authorList>
            <person name="Goeker M."/>
        </authorList>
    </citation>
    <scope>NUCLEOTIDE SEQUENCE [LARGE SCALE GENOMIC DNA]</scope>
    <source>
        <strain evidence="8 9">DSM 4733</strain>
    </source>
</reference>
<dbReference type="Proteomes" id="UP000564677">
    <property type="component" value="Unassembled WGS sequence"/>
</dbReference>
<keyword evidence="9" id="KW-1185">Reference proteome</keyword>
<keyword evidence="3 8" id="KW-0378">Hydrolase</keyword>
<dbReference type="GO" id="GO:0006508">
    <property type="term" value="P:proteolysis"/>
    <property type="evidence" value="ECO:0007669"/>
    <property type="project" value="UniProtKB-KW"/>
</dbReference>
<accession>A0A7X5V3V5</accession>
<dbReference type="Gene3D" id="2.130.10.120">
    <property type="entry name" value="Prolyl oligopeptidase, N-terminal domain"/>
    <property type="match status" value="1"/>
</dbReference>
<dbReference type="InterPro" id="IPR029058">
    <property type="entry name" value="AB_hydrolase_fold"/>
</dbReference>
<name>A0A7X5V3V5_9SPHN</name>
<keyword evidence="2" id="KW-0645">Protease</keyword>
<evidence type="ECO:0000313" key="8">
    <source>
        <dbReference type="EMBL" id="NIJ67445.1"/>
    </source>
</evidence>
<keyword evidence="4" id="KW-0720">Serine protease</keyword>
<dbReference type="Pfam" id="PF02897">
    <property type="entry name" value="Peptidase_S9_N"/>
    <property type="match status" value="1"/>
</dbReference>
<dbReference type="SUPFAM" id="SSF50993">
    <property type="entry name" value="Peptidase/esterase 'gauge' domain"/>
    <property type="match status" value="1"/>
</dbReference>
<dbReference type="GO" id="GO:0004252">
    <property type="term" value="F:serine-type endopeptidase activity"/>
    <property type="evidence" value="ECO:0007669"/>
    <property type="project" value="UniProtKB-EC"/>
</dbReference>
<feature type="signal peptide" evidence="5">
    <location>
        <begin position="1"/>
        <end position="20"/>
    </location>
</feature>
<dbReference type="RefSeq" id="WP_167301545.1">
    <property type="nucleotide sequence ID" value="NZ_JAASQV010000007.1"/>
</dbReference>
<sequence>MKRLLAAALLSTAAAAPAHAQTAAPAPPVAAQKPHEVKAPFGATRNDEYYWLRDDTRKNPEMLAHLKAENLYADAVLAAEKPLADKLYGEIVGHIKQDDSSVPYLKRGYYYYTRFATGADYPIVARRKGSLEAPEEVILDQPAMAQGHNFFQIAGRAVSPDNRLLAYTLDTVGRRQYVLQVKNLATGETFSDSIPNVEGGVAWAGDNRTILYLEKDPVTLLSKRVKAHVLGTPASADRLIYEEKDDTYYMGVGRTTDDRYLCIYLHSTVSDEQRCAPAANPAAFTVIAPRERNFLYQADHLGDRWIVRTNWRAPNYRLATVRDAHLPRGRAAWTDLVPADGEVFIEDFKPFDGFLAVEERSQGNKKLRILVPGAKPFPVAADEPAYTMALGTNEEPGSEWLRYTYDSLVTPTTTYEVNYKTGQRRVLKVQPVPGYDPAKYVTERVWATARDGTRVPVSLVHARAFAKDGTAALFQYAYGSYGYSTDPAFSPMLPSLLDRGMVYAIAHIRGGQEMGRKWFDQGKVLNKKNSFTDFIDVTRFLVDQGYAAKGRVAAMGGSAGGLLMGGVANMAPQDYRVIVAQVPFVDVVTTMLDTSIPLTTGEFDEWGNPAEKRYYDYMLSYSPYDNVAARAYPAMYVSTGLWDSQVQYYEPAKWVARLRAKKTDANPLVFRINMEAGHGGKSGRFERYRQQSEYLGFVMDRLGVAK</sequence>
<dbReference type="PRINTS" id="PR00862">
    <property type="entry name" value="PROLIGOPTASE"/>
</dbReference>
<dbReference type="InterPro" id="IPR051543">
    <property type="entry name" value="Serine_Peptidase_S9A"/>
</dbReference>
<keyword evidence="5" id="KW-0732">Signal</keyword>
<dbReference type="AlphaFoldDB" id="A0A7X5V3V5"/>
<dbReference type="InterPro" id="IPR023302">
    <property type="entry name" value="Pept_S9A_N"/>
</dbReference>
<proteinExistence type="inferred from homology"/>
<organism evidence="8 9">
    <name type="scientific">Sphingomonas leidyi</name>
    <dbReference type="NCBI Taxonomy" id="68569"/>
    <lineage>
        <taxon>Bacteria</taxon>
        <taxon>Pseudomonadati</taxon>
        <taxon>Pseudomonadota</taxon>
        <taxon>Alphaproteobacteria</taxon>
        <taxon>Sphingomonadales</taxon>
        <taxon>Sphingomonadaceae</taxon>
        <taxon>Sphingomonas</taxon>
    </lineage>
</organism>
<evidence type="ECO:0000256" key="1">
    <source>
        <dbReference type="ARBA" id="ARBA00005228"/>
    </source>
</evidence>
<evidence type="ECO:0000256" key="4">
    <source>
        <dbReference type="ARBA" id="ARBA00022825"/>
    </source>
</evidence>
<evidence type="ECO:0000259" key="7">
    <source>
        <dbReference type="Pfam" id="PF02897"/>
    </source>
</evidence>
<dbReference type="PANTHER" id="PTHR11757:SF19">
    <property type="entry name" value="PROLYL ENDOPEPTIDASE-LIKE"/>
    <property type="match status" value="1"/>
</dbReference>
<dbReference type="InterPro" id="IPR001375">
    <property type="entry name" value="Peptidase_S9_cat"/>
</dbReference>
<feature type="domain" description="Peptidase S9A N-terminal" evidence="7">
    <location>
        <begin position="28"/>
        <end position="429"/>
    </location>
</feature>